<comment type="caution">
    <text evidence="2">The sequence shown here is derived from an EMBL/GenBank/DDBJ whole genome shotgun (WGS) entry which is preliminary data.</text>
</comment>
<accession>A0A9X3SMV7</accession>
<evidence type="ECO:0000313" key="2">
    <source>
        <dbReference type="EMBL" id="MDA0564521.1"/>
    </source>
</evidence>
<keyword evidence="3" id="KW-1185">Reference proteome</keyword>
<gene>
    <name evidence="2" type="ORF">LG943_09300</name>
</gene>
<feature type="transmembrane region" description="Helical" evidence="1">
    <location>
        <begin position="141"/>
        <end position="163"/>
    </location>
</feature>
<proteinExistence type="predicted"/>
<feature type="transmembrane region" description="Helical" evidence="1">
    <location>
        <begin position="112"/>
        <end position="135"/>
    </location>
</feature>
<dbReference type="PANTHER" id="PTHR36832">
    <property type="entry name" value="SLR1174 PROTEIN-RELATED"/>
    <property type="match status" value="1"/>
</dbReference>
<protein>
    <submittedName>
        <fullName evidence="2">ABC-2 family transporter protein</fullName>
    </submittedName>
</protein>
<name>A0A9X3SMV7_9ACTN</name>
<dbReference type="RefSeq" id="WP_270071803.1">
    <property type="nucleotide sequence ID" value="NZ_JAJAQC010000012.1"/>
</dbReference>
<feature type="transmembrane region" description="Helical" evidence="1">
    <location>
        <begin position="20"/>
        <end position="44"/>
    </location>
</feature>
<reference evidence="2" key="1">
    <citation type="submission" date="2021-10" db="EMBL/GenBank/DDBJ databases">
        <title>Streptomonospora sp. nov., isolated from mangrove soil.</title>
        <authorList>
            <person name="Chen X."/>
            <person name="Ge X."/>
            <person name="Liu W."/>
        </authorList>
    </citation>
    <scope>NUCLEOTIDE SEQUENCE</scope>
    <source>
        <strain evidence="2">S1-112</strain>
    </source>
</reference>
<dbReference type="AlphaFoldDB" id="A0A9X3SMV7"/>
<keyword evidence="1" id="KW-0812">Transmembrane</keyword>
<dbReference type="EMBL" id="JAJAQC010000012">
    <property type="protein sequence ID" value="MDA0564521.1"/>
    <property type="molecule type" value="Genomic_DNA"/>
</dbReference>
<dbReference type="Proteomes" id="UP001140076">
    <property type="component" value="Unassembled WGS sequence"/>
</dbReference>
<dbReference type="Pfam" id="PF06182">
    <property type="entry name" value="ABC2_membrane_6"/>
    <property type="match status" value="1"/>
</dbReference>
<evidence type="ECO:0000313" key="3">
    <source>
        <dbReference type="Proteomes" id="UP001140076"/>
    </source>
</evidence>
<keyword evidence="1" id="KW-1133">Transmembrane helix</keyword>
<organism evidence="2 3">
    <name type="scientific">Streptomonospora mangrovi</name>
    <dbReference type="NCBI Taxonomy" id="2883123"/>
    <lineage>
        <taxon>Bacteria</taxon>
        <taxon>Bacillati</taxon>
        <taxon>Actinomycetota</taxon>
        <taxon>Actinomycetes</taxon>
        <taxon>Streptosporangiales</taxon>
        <taxon>Nocardiopsidaceae</taxon>
        <taxon>Streptomonospora</taxon>
    </lineage>
</organism>
<evidence type="ECO:0000256" key="1">
    <source>
        <dbReference type="SAM" id="Phobius"/>
    </source>
</evidence>
<dbReference type="PANTHER" id="PTHR36832:SF2">
    <property type="entry name" value="INTEGRAL MEMBRANE PROTEIN"/>
    <property type="match status" value="1"/>
</dbReference>
<feature type="transmembrane region" description="Helical" evidence="1">
    <location>
        <begin position="175"/>
        <end position="196"/>
    </location>
</feature>
<sequence length="266" mass="27651">MRVYLSVFGCALRRYSGYRAATAAGLFTNSVFGVINALVLLAVFAARPQINGYTAIDAVTQVYVAQALLGPVDVIGRPLALAERIRSGDVAVDLLRPAHPMAWFLAQDLGRAAFAVVFRSVPTFCVGLALFRLALPQEPARWAAAGLALLLAVLVSFTLRYLYALAGFWIGDARGVTALAGTVGPLCSGLVLPLVLFPDAVAGVLRALPWSAMVQVPAEIVLGKATLPGGTVLGGLAFQAAWAAALLALGALLTARAARRVAVQGG</sequence>
<feature type="transmembrane region" description="Helical" evidence="1">
    <location>
        <begin position="236"/>
        <end position="255"/>
    </location>
</feature>
<keyword evidence="1" id="KW-0472">Membrane</keyword>
<dbReference type="InterPro" id="IPR010390">
    <property type="entry name" value="ABC-2_transporter-like"/>
</dbReference>